<dbReference type="PANTHER" id="PTHR21180:SF32">
    <property type="entry name" value="ENDONUCLEASE_EXONUCLEASE_PHOSPHATASE FAMILY DOMAIN-CONTAINING PROTEIN 1"/>
    <property type="match status" value="1"/>
</dbReference>
<dbReference type="Pfam" id="PF12836">
    <property type="entry name" value="HHH_3"/>
    <property type="match status" value="1"/>
</dbReference>
<dbReference type="AlphaFoldDB" id="A0A518D7R8"/>
<keyword evidence="1" id="KW-1133">Transmembrane helix</keyword>
<evidence type="ECO:0000256" key="1">
    <source>
        <dbReference type="SAM" id="Phobius"/>
    </source>
</evidence>
<keyword evidence="1" id="KW-0812">Transmembrane</keyword>
<dbReference type="InterPro" id="IPR003583">
    <property type="entry name" value="Hlx-hairpin-Hlx_DNA-bd_motif"/>
</dbReference>
<dbReference type="Gene3D" id="1.10.150.320">
    <property type="entry name" value="Photosystem II 12 kDa extrinsic protein"/>
    <property type="match status" value="1"/>
</dbReference>
<proteinExistence type="predicted"/>
<dbReference type="GO" id="GO:0003677">
    <property type="term" value="F:DNA binding"/>
    <property type="evidence" value="ECO:0007669"/>
    <property type="project" value="InterPro"/>
</dbReference>
<dbReference type="SMART" id="SM00278">
    <property type="entry name" value="HhH1"/>
    <property type="match status" value="2"/>
</dbReference>
<keyword evidence="4" id="KW-1185">Reference proteome</keyword>
<feature type="domain" description="Helix-hairpin-helix DNA-binding motif class 1" evidence="2">
    <location>
        <begin position="99"/>
        <end position="118"/>
    </location>
</feature>
<keyword evidence="1" id="KW-0472">Membrane</keyword>
<name>A0A518D7R8_9BACT</name>
<dbReference type="GO" id="GO:0006281">
    <property type="term" value="P:DNA repair"/>
    <property type="evidence" value="ECO:0007669"/>
    <property type="project" value="InterPro"/>
</dbReference>
<gene>
    <name evidence="3" type="primary">comEA</name>
    <name evidence="3" type="ORF">Pla175_08730</name>
</gene>
<evidence type="ECO:0000313" key="4">
    <source>
        <dbReference type="Proteomes" id="UP000317429"/>
    </source>
</evidence>
<protein>
    <submittedName>
        <fullName evidence="3">ComE operon protein 1</fullName>
    </submittedName>
</protein>
<dbReference type="Proteomes" id="UP000317429">
    <property type="component" value="Chromosome"/>
</dbReference>
<organism evidence="3 4">
    <name type="scientific">Pirellulimonas nuda</name>
    <dbReference type="NCBI Taxonomy" id="2528009"/>
    <lineage>
        <taxon>Bacteria</taxon>
        <taxon>Pseudomonadati</taxon>
        <taxon>Planctomycetota</taxon>
        <taxon>Planctomycetia</taxon>
        <taxon>Pirellulales</taxon>
        <taxon>Lacipirellulaceae</taxon>
        <taxon>Pirellulimonas</taxon>
    </lineage>
</organism>
<reference evidence="3 4" key="1">
    <citation type="submission" date="2019-02" db="EMBL/GenBank/DDBJ databases">
        <title>Deep-cultivation of Planctomycetes and their phenomic and genomic characterization uncovers novel biology.</title>
        <authorList>
            <person name="Wiegand S."/>
            <person name="Jogler M."/>
            <person name="Boedeker C."/>
            <person name="Pinto D."/>
            <person name="Vollmers J."/>
            <person name="Rivas-Marin E."/>
            <person name="Kohn T."/>
            <person name="Peeters S.H."/>
            <person name="Heuer A."/>
            <person name="Rast P."/>
            <person name="Oberbeckmann S."/>
            <person name="Bunk B."/>
            <person name="Jeske O."/>
            <person name="Meyerdierks A."/>
            <person name="Storesund J.E."/>
            <person name="Kallscheuer N."/>
            <person name="Luecker S."/>
            <person name="Lage O.M."/>
            <person name="Pohl T."/>
            <person name="Merkel B.J."/>
            <person name="Hornburger P."/>
            <person name="Mueller R.-W."/>
            <person name="Bruemmer F."/>
            <person name="Labrenz M."/>
            <person name="Spormann A.M."/>
            <person name="Op den Camp H."/>
            <person name="Overmann J."/>
            <person name="Amann R."/>
            <person name="Jetten M.S.M."/>
            <person name="Mascher T."/>
            <person name="Medema M.H."/>
            <person name="Devos D.P."/>
            <person name="Kaster A.-K."/>
            <person name="Ovreas L."/>
            <person name="Rohde M."/>
            <person name="Galperin M.Y."/>
            <person name="Jogler C."/>
        </authorList>
    </citation>
    <scope>NUCLEOTIDE SEQUENCE [LARGE SCALE GENOMIC DNA]</scope>
    <source>
        <strain evidence="3 4">Pla175</strain>
    </source>
</reference>
<evidence type="ECO:0000313" key="3">
    <source>
        <dbReference type="EMBL" id="QDU87511.1"/>
    </source>
</evidence>
<dbReference type="OrthoDB" id="9790239at2"/>
<dbReference type="SUPFAM" id="SSF47781">
    <property type="entry name" value="RuvA domain 2-like"/>
    <property type="match status" value="1"/>
</dbReference>
<dbReference type="InterPro" id="IPR051675">
    <property type="entry name" value="Endo/Exo/Phosphatase_dom_1"/>
</dbReference>
<dbReference type="RefSeq" id="WP_145281472.1">
    <property type="nucleotide sequence ID" value="NZ_CP036291.1"/>
</dbReference>
<dbReference type="KEGG" id="pnd:Pla175_08730"/>
<feature type="domain" description="Helix-hairpin-helix DNA-binding motif class 1" evidence="2">
    <location>
        <begin position="69"/>
        <end position="88"/>
    </location>
</feature>
<dbReference type="InterPro" id="IPR010994">
    <property type="entry name" value="RuvA_2-like"/>
</dbReference>
<accession>A0A518D7R8</accession>
<feature type="transmembrane region" description="Helical" evidence="1">
    <location>
        <begin position="20"/>
        <end position="37"/>
    </location>
</feature>
<sequence>MTPPGDRERKPLLHPRDQWVLASLTCLAIASMAWWWAARGGLRGDLVDIDHAGPLRYAFVVDVNTADWGELAQLPKVGPVLAKRIVATRDQHGPFRSAEDLQRVPGIGPRTLAGVRRYLAPLPDDEMVAAR</sequence>
<evidence type="ECO:0000259" key="2">
    <source>
        <dbReference type="SMART" id="SM00278"/>
    </source>
</evidence>
<dbReference type="EMBL" id="CP036291">
    <property type="protein sequence ID" value="QDU87511.1"/>
    <property type="molecule type" value="Genomic_DNA"/>
</dbReference>
<dbReference type="PANTHER" id="PTHR21180">
    <property type="entry name" value="ENDONUCLEASE/EXONUCLEASE/PHOSPHATASE FAMILY DOMAIN-CONTAINING PROTEIN 1"/>
    <property type="match status" value="1"/>
</dbReference>